<dbReference type="InterPro" id="IPR050261">
    <property type="entry name" value="FrsA_esterase"/>
</dbReference>
<keyword evidence="1" id="KW-0812">Transmembrane</keyword>
<proteinExistence type="predicted"/>
<dbReference type="RefSeq" id="WP_089920564.1">
    <property type="nucleotide sequence ID" value="NZ_FOBB01000012.1"/>
</dbReference>
<keyword evidence="1" id="KW-1133">Transmembrane helix</keyword>
<dbReference type="PANTHER" id="PTHR22946">
    <property type="entry name" value="DIENELACTONE HYDROLASE DOMAIN-CONTAINING PROTEIN-RELATED"/>
    <property type="match status" value="1"/>
</dbReference>
<reference evidence="2 3" key="1">
    <citation type="submission" date="2016-10" db="EMBL/GenBank/DDBJ databases">
        <authorList>
            <person name="de Groot N.N."/>
        </authorList>
    </citation>
    <scope>NUCLEOTIDE SEQUENCE [LARGE SCALE GENOMIC DNA]</scope>
    <source>
        <strain evidence="2 3">DSM 21039</strain>
    </source>
</reference>
<name>A0A1H8INT5_9BACT</name>
<dbReference type="EMBL" id="FOBB01000012">
    <property type="protein sequence ID" value="SEN69725.1"/>
    <property type="molecule type" value="Genomic_DNA"/>
</dbReference>
<dbReference type="Proteomes" id="UP000198984">
    <property type="component" value="Unassembled WGS sequence"/>
</dbReference>
<accession>A0A1H8INT5</accession>
<evidence type="ECO:0000313" key="2">
    <source>
        <dbReference type="EMBL" id="SEN69725.1"/>
    </source>
</evidence>
<sequence length="675" mass="75621">MKVRGLYRFTQLLSNKCYLYSYTKIAIGIMCLWVFPLHAQQSTNIIDWRADEMLNTYLMQQMHQQYVLRNTRLQTALQSAQGVHSYQQQLQAAYHKLLGPLPQKVPLQPLVTGTLQQDGYRIEKIIYQSLPQHHVTANLYIPAGKGPFPAALLFCGHEATAKSTPSYQQTAILLAKNGFVVLIVDPVSQGERHQLTDSTGKPLTRGGTTEHTLLNAAAALVGSSVAAYELWDNERGLDYLLSRREVDTTRIGCLGNSGGGTQTAYFMAFEPRIKVAAVCSYITSRERTFELAGPLDGCVQIPNEGKQGIEIADYMHMLAPKPLLILSGRYDFVDYIGAVQAYNEAKQCYTTLNAADHVQLVTVDDGHGISQPKREAAVRWFRKWLYKDDAPVKEGTLNVLPAATLNCTTSGELNNSMPNELTLQQHFLKTATVLSNSRKKLTGKALADTLQQLLALPSAREKVQVEDTGTFSHPLGKIEKKLLRSAHEPPLPFLLIRPQEQAIKKVLICLQDEGKRALLDSAALLQPYLQKGYAILLPDLRGTGETADRPEFNNTKFYNKEYRNVMSSLHLGRPLIGQRVTDLQLLLDYLQTDAAFRQREVAVRATGMSALVALHAAVVDDRIKYLQVADHLPSFTTIIQQVLQKNWYSVVIPDVLRYYDVPDLLRILDKRFDFP</sequence>
<dbReference type="Gene3D" id="3.40.50.1820">
    <property type="entry name" value="alpha/beta hydrolase"/>
    <property type="match status" value="2"/>
</dbReference>
<dbReference type="STRING" id="573321.SAMN04488505_11217"/>
<evidence type="ECO:0000313" key="3">
    <source>
        <dbReference type="Proteomes" id="UP000198984"/>
    </source>
</evidence>
<dbReference type="SUPFAM" id="SSF53474">
    <property type="entry name" value="alpha/beta-Hydrolases"/>
    <property type="match status" value="2"/>
</dbReference>
<dbReference type="PANTHER" id="PTHR22946:SF8">
    <property type="entry name" value="ACETYL XYLAN ESTERASE DOMAIN-CONTAINING PROTEIN"/>
    <property type="match status" value="1"/>
</dbReference>
<dbReference type="AlphaFoldDB" id="A0A1H8INT5"/>
<gene>
    <name evidence="2" type="ORF">SAMN04488505_11217</name>
</gene>
<keyword evidence="3" id="KW-1185">Reference proteome</keyword>
<dbReference type="Pfam" id="PF12715">
    <property type="entry name" value="Abhydrolase_7"/>
    <property type="match status" value="1"/>
</dbReference>
<keyword evidence="1" id="KW-0472">Membrane</keyword>
<dbReference type="InterPro" id="IPR025890">
    <property type="entry name" value="Abhydrolase_bac"/>
</dbReference>
<protein>
    <submittedName>
        <fullName evidence="2">Acetyl xylan esterase (AXE1)</fullName>
    </submittedName>
</protein>
<dbReference type="OrthoDB" id="3668964at2"/>
<evidence type="ECO:0000256" key="1">
    <source>
        <dbReference type="SAM" id="Phobius"/>
    </source>
</evidence>
<dbReference type="InterPro" id="IPR029058">
    <property type="entry name" value="AB_hydrolase_fold"/>
</dbReference>
<feature type="transmembrane region" description="Helical" evidence="1">
    <location>
        <begin position="21"/>
        <end position="39"/>
    </location>
</feature>
<organism evidence="2 3">
    <name type="scientific">Chitinophaga rupis</name>
    <dbReference type="NCBI Taxonomy" id="573321"/>
    <lineage>
        <taxon>Bacteria</taxon>
        <taxon>Pseudomonadati</taxon>
        <taxon>Bacteroidota</taxon>
        <taxon>Chitinophagia</taxon>
        <taxon>Chitinophagales</taxon>
        <taxon>Chitinophagaceae</taxon>
        <taxon>Chitinophaga</taxon>
    </lineage>
</organism>